<evidence type="ECO:0000313" key="3">
    <source>
        <dbReference type="Proteomes" id="UP000009168"/>
    </source>
</evidence>
<gene>
    <name evidence="2" type="ORF">TTHERM_001244549</name>
</gene>
<name>W7X5L0_TETTS</name>
<accession>W7X5L0</accession>
<dbReference type="InParanoid" id="W7X5L0"/>
<keyword evidence="3" id="KW-1185">Reference proteome</keyword>
<sequence>MNRKINIFKNYQFIYLLLNNIYLLLLLGSPVKREKFLKLLKEGDCFYCYSFQIRSIKCYEKTAIFHCCVGAQEMLGLKQVEKGLMENQRLNEWMQIYFQKTEITLKGTPDQNILVNLDLKYMIQMVSFEIIWHLSVTIKKTKQLNRLIIKSRIITISN</sequence>
<dbReference type="GeneID" id="24442005"/>
<protein>
    <submittedName>
        <fullName evidence="2">Transmembrane protein, putative</fullName>
    </submittedName>
</protein>
<dbReference type="RefSeq" id="XP_012654782.1">
    <property type="nucleotide sequence ID" value="XM_012799328.1"/>
</dbReference>
<dbReference type="AlphaFoldDB" id="W7X5L0"/>
<dbReference type="KEGG" id="tet:TTHERM_001244549"/>
<dbReference type="EMBL" id="GG662539">
    <property type="protein sequence ID" value="EWS72682.1"/>
    <property type="molecule type" value="Genomic_DNA"/>
</dbReference>
<dbReference type="Proteomes" id="UP000009168">
    <property type="component" value="Unassembled WGS sequence"/>
</dbReference>
<organism evidence="2 3">
    <name type="scientific">Tetrahymena thermophila (strain SB210)</name>
    <dbReference type="NCBI Taxonomy" id="312017"/>
    <lineage>
        <taxon>Eukaryota</taxon>
        <taxon>Sar</taxon>
        <taxon>Alveolata</taxon>
        <taxon>Ciliophora</taxon>
        <taxon>Intramacronucleata</taxon>
        <taxon>Oligohymenophorea</taxon>
        <taxon>Hymenostomatida</taxon>
        <taxon>Tetrahymenina</taxon>
        <taxon>Tetrahymenidae</taxon>
        <taxon>Tetrahymena</taxon>
    </lineage>
</organism>
<keyword evidence="1" id="KW-0472">Membrane</keyword>
<evidence type="ECO:0000313" key="2">
    <source>
        <dbReference type="EMBL" id="EWS72682.1"/>
    </source>
</evidence>
<keyword evidence="1 2" id="KW-0812">Transmembrane</keyword>
<feature type="transmembrane region" description="Helical" evidence="1">
    <location>
        <begin position="12"/>
        <end position="31"/>
    </location>
</feature>
<keyword evidence="1" id="KW-1133">Transmembrane helix</keyword>
<reference evidence="3" key="1">
    <citation type="journal article" date="2006" name="PLoS Biol.">
        <title>Macronuclear genome sequence of the ciliate Tetrahymena thermophila, a model eukaryote.</title>
        <authorList>
            <person name="Eisen J.A."/>
            <person name="Coyne R.S."/>
            <person name="Wu M."/>
            <person name="Wu D."/>
            <person name="Thiagarajan M."/>
            <person name="Wortman J.R."/>
            <person name="Badger J.H."/>
            <person name="Ren Q."/>
            <person name="Amedeo P."/>
            <person name="Jones K.M."/>
            <person name="Tallon L.J."/>
            <person name="Delcher A.L."/>
            <person name="Salzberg S.L."/>
            <person name="Silva J.C."/>
            <person name="Haas B.J."/>
            <person name="Majoros W.H."/>
            <person name="Farzad M."/>
            <person name="Carlton J.M."/>
            <person name="Smith R.K. Jr."/>
            <person name="Garg J."/>
            <person name="Pearlman R.E."/>
            <person name="Karrer K.M."/>
            <person name="Sun L."/>
            <person name="Manning G."/>
            <person name="Elde N.C."/>
            <person name="Turkewitz A.P."/>
            <person name="Asai D.J."/>
            <person name="Wilkes D.E."/>
            <person name="Wang Y."/>
            <person name="Cai H."/>
            <person name="Collins K."/>
            <person name="Stewart B.A."/>
            <person name="Lee S.R."/>
            <person name="Wilamowska K."/>
            <person name="Weinberg Z."/>
            <person name="Ruzzo W.L."/>
            <person name="Wloga D."/>
            <person name="Gaertig J."/>
            <person name="Frankel J."/>
            <person name="Tsao C.-C."/>
            <person name="Gorovsky M.A."/>
            <person name="Keeling P.J."/>
            <person name="Waller R.F."/>
            <person name="Patron N.J."/>
            <person name="Cherry J.M."/>
            <person name="Stover N.A."/>
            <person name="Krieger C.J."/>
            <person name="del Toro C."/>
            <person name="Ryder H.F."/>
            <person name="Williamson S.C."/>
            <person name="Barbeau R.A."/>
            <person name="Hamilton E.P."/>
            <person name="Orias E."/>
        </authorList>
    </citation>
    <scope>NUCLEOTIDE SEQUENCE [LARGE SCALE GENOMIC DNA]</scope>
    <source>
        <strain evidence="3">SB210</strain>
    </source>
</reference>
<evidence type="ECO:0000256" key="1">
    <source>
        <dbReference type="SAM" id="Phobius"/>
    </source>
</evidence>
<proteinExistence type="predicted"/>